<proteinExistence type="predicted"/>
<evidence type="ECO:0000256" key="2">
    <source>
        <dbReference type="ARBA" id="ARBA00022679"/>
    </source>
</evidence>
<dbReference type="SUPFAM" id="SSF75217">
    <property type="entry name" value="alpha/beta knot"/>
    <property type="match status" value="1"/>
</dbReference>
<dbReference type="AlphaFoldDB" id="A0A7I8KFC5"/>
<keyword evidence="6" id="KW-1185">Reference proteome</keyword>
<feature type="domain" description="tRNA/rRNA methyltransferase SpoU type" evidence="4">
    <location>
        <begin position="212"/>
        <end position="362"/>
    </location>
</feature>
<dbReference type="InterPro" id="IPR029064">
    <property type="entry name" value="Ribosomal_eL30-like_sf"/>
</dbReference>
<dbReference type="Gene3D" id="3.40.1280.10">
    <property type="match status" value="1"/>
</dbReference>
<evidence type="ECO:0000256" key="3">
    <source>
        <dbReference type="SAM" id="MobiDB-lite"/>
    </source>
</evidence>
<dbReference type="PANTHER" id="PTHR43191:SF2">
    <property type="entry name" value="RRNA METHYLTRANSFERASE 3, MITOCHONDRIAL"/>
    <property type="match status" value="1"/>
</dbReference>
<dbReference type="InterPro" id="IPR051259">
    <property type="entry name" value="rRNA_Methyltransferase"/>
</dbReference>
<dbReference type="PANTHER" id="PTHR43191">
    <property type="entry name" value="RRNA METHYLTRANSFERASE 3"/>
    <property type="match status" value="1"/>
</dbReference>
<dbReference type="GO" id="GO:0003723">
    <property type="term" value="F:RNA binding"/>
    <property type="evidence" value="ECO:0007669"/>
    <property type="project" value="InterPro"/>
</dbReference>
<reference evidence="5" key="1">
    <citation type="submission" date="2020-02" db="EMBL/GenBank/DDBJ databases">
        <authorList>
            <person name="Scholz U."/>
            <person name="Mascher M."/>
            <person name="Fiebig A."/>
        </authorList>
    </citation>
    <scope>NUCLEOTIDE SEQUENCE</scope>
</reference>
<dbReference type="GO" id="GO:0006396">
    <property type="term" value="P:RNA processing"/>
    <property type="evidence" value="ECO:0007669"/>
    <property type="project" value="InterPro"/>
</dbReference>
<evidence type="ECO:0000259" key="4">
    <source>
        <dbReference type="Pfam" id="PF00588"/>
    </source>
</evidence>
<accession>A0A7I8KFC5</accession>
<dbReference type="InterPro" id="IPR001537">
    <property type="entry name" value="SpoU_MeTrfase"/>
</dbReference>
<dbReference type="Pfam" id="PF00588">
    <property type="entry name" value="SpoU_methylase"/>
    <property type="match status" value="1"/>
</dbReference>
<feature type="region of interest" description="Disordered" evidence="3">
    <location>
        <begin position="31"/>
        <end position="65"/>
    </location>
</feature>
<dbReference type="CDD" id="cd18095">
    <property type="entry name" value="SpoU-like_rRNA-MTase"/>
    <property type="match status" value="1"/>
</dbReference>
<organism evidence="5 6">
    <name type="scientific">Spirodela intermedia</name>
    <name type="common">Intermediate duckweed</name>
    <dbReference type="NCBI Taxonomy" id="51605"/>
    <lineage>
        <taxon>Eukaryota</taxon>
        <taxon>Viridiplantae</taxon>
        <taxon>Streptophyta</taxon>
        <taxon>Embryophyta</taxon>
        <taxon>Tracheophyta</taxon>
        <taxon>Spermatophyta</taxon>
        <taxon>Magnoliopsida</taxon>
        <taxon>Liliopsida</taxon>
        <taxon>Araceae</taxon>
        <taxon>Lemnoideae</taxon>
        <taxon>Spirodela</taxon>
    </lineage>
</organism>
<dbReference type="Proteomes" id="UP000663760">
    <property type="component" value="Chromosome 5"/>
</dbReference>
<name>A0A7I8KFC5_SPIIN</name>
<gene>
    <name evidence="5" type="ORF">SI8410_05006441</name>
</gene>
<keyword evidence="1" id="KW-0489">Methyltransferase</keyword>
<dbReference type="GO" id="GO:0032259">
    <property type="term" value="P:methylation"/>
    <property type="evidence" value="ECO:0007669"/>
    <property type="project" value="UniProtKB-KW"/>
</dbReference>
<dbReference type="SUPFAM" id="SSF55315">
    <property type="entry name" value="L30e-like"/>
    <property type="match status" value="1"/>
</dbReference>
<keyword evidence="2" id="KW-0808">Transferase</keyword>
<evidence type="ECO:0000256" key="1">
    <source>
        <dbReference type="ARBA" id="ARBA00022603"/>
    </source>
</evidence>
<dbReference type="EMBL" id="LR746268">
    <property type="protein sequence ID" value="CAA7395778.1"/>
    <property type="molecule type" value="Genomic_DNA"/>
</dbReference>
<dbReference type="InterPro" id="IPR029026">
    <property type="entry name" value="tRNA_m1G_MTases_N"/>
</dbReference>
<dbReference type="FunFam" id="3.40.1280.10:FF:000027">
    <property type="entry name" value="Putative tRNA/rRNA methyltransferase YsgA"/>
    <property type="match status" value="1"/>
</dbReference>
<evidence type="ECO:0000313" key="5">
    <source>
        <dbReference type="EMBL" id="CAA7395778.1"/>
    </source>
</evidence>
<dbReference type="OrthoDB" id="270651at2759"/>
<sequence>MLSSPPHHAFLCSVPSPAATHRRRAAVDRLGLAGRNRGGGGNVEFDADEEQLSPPRVAGAGSTAGVISSPSNPFVKHCVKLRQSSSYRRSCGMAVVVGLTPIRETDRRGGSEEGPLINSLLLLDVPEASSSASPVLLGELGINGGSGDSSSAGARVVRVSSMVMKKLTGLQSTDSTEAVAVMKIPSSFHDVGGRPREAAGCSSWFSSPPRRLLVLDGIQDPGNIGTLLRSAMAFRWDGVFLLPGCCDPFNEKALRAARGASFQLPIISGDWVHLEVLKTEFRMKMLAAHPEDINANYRGKVSHTLSQELADSLAEDPLCLVLGSEGQGLSQEAMHGSDLVNIPMAGNFESLNVSVAGGIFMFTLQTQYWGNL</sequence>
<dbReference type="Gene3D" id="3.30.1330.30">
    <property type="match status" value="1"/>
</dbReference>
<dbReference type="InterPro" id="IPR029028">
    <property type="entry name" value="Alpha/beta_knot_MTases"/>
</dbReference>
<evidence type="ECO:0000313" key="6">
    <source>
        <dbReference type="Proteomes" id="UP000663760"/>
    </source>
</evidence>
<dbReference type="GO" id="GO:0008173">
    <property type="term" value="F:RNA methyltransferase activity"/>
    <property type="evidence" value="ECO:0007669"/>
    <property type="project" value="InterPro"/>
</dbReference>
<protein>
    <recommendedName>
        <fullName evidence="4">tRNA/rRNA methyltransferase SpoU type domain-containing protein</fullName>
    </recommendedName>
</protein>